<feature type="compositionally biased region" description="Low complexity" evidence="3">
    <location>
        <begin position="711"/>
        <end position="723"/>
    </location>
</feature>
<feature type="compositionally biased region" description="Polar residues" evidence="3">
    <location>
        <begin position="402"/>
        <end position="417"/>
    </location>
</feature>
<feature type="compositionally biased region" description="Basic and acidic residues" evidence="3">
    <location>
        <begin position="77"/>
        <end position="92"/>
    </location>
</feature>
<feature type="compositionally biased region" description="Basic and acidic residues" evidence="3">
    <location>
        <begin position="58"/>
        <end position="70"/>
    </location>
</feature>
<feature type="compositionally biased region" description="Polar residues" evidence="3">
    <location>
        <begin position="340"/>
        <end position="354"/>
    </location>
</feature>
<dbReference type="GO" id="GO:0016740">
    <property type="term" value="F:transferase activity"/>
    <property type="evidence" value="ECO:0007669"/>
    <property type="project" value="UniProtKB-KW"/>
</dbReference>
<dbReference type="InterPro" id="IPR036612">
    <property type="entry name" value="KH_dom_type_1_sf"/>
</dbReference>
<feature type="compositionally biased region" description="Polar residues" evidence="3">
    <location>
        <begin position="493"/>
        <end position="504"/>
    </location>
</feature>
<keyword evidence="2" id="KW-0694">RNA-binding</keyword>
<dbReference type="PANTHER" id="PTHR10288">
    <property type="entry name" value="KH DOMAIN CONTAINING RNA BINDING PROTEIN"/>
    <property type="match status" value="1"/>
</dbReference>
<evidence type="ECO:0000256" key="3">
    <source>
        <dbReference type="SAM" id="MobiDB-lite"/>
    </source>
</evidence>
<dbReference type="STRING" id="3476.A0A2P5D3N5"/>
<evidence type="ECO:0000313" key="6">
    <source>
        <dbReference type="Proteomes" id="UP000237105"/>
    </source>
</evidence>
<keyword evidence="6" id="KW-1185">Reference proteome</keyword>
<dbReference type="GO" id="GO:0003723">
    <property type="term" value="F:RNA binding"/>
    <property type="evidence" value="ECO:0007669"/>
    <property type="project" value="UniProtKB-UniRule"/>
</dbReference>
<proteinExistence type="predicted"/>
<dbReference type="OrthoDB" id="5204190at2759"/>
<name>A0A2P5D3N5_PARAD</name>
<dbReference type="InterPro" id="IPR004087">
    <property type="entry name" value="KH_dom"/>
</dbReference>
<protein>
    <submittedName>
        <fullName evidence="5">Polyribonucleotide nucleotidyltransferase</fullName>
    </submittedName>
</protein>
<evidence type="ECO:0000259" key="4">
    <source>
        <dbReference type="SMART" id="SM00322"/>
    </source>
</evidence>
<feature type="compositionally biased region" description="Polar residues" evidence="3">
    <location>
        <begin position="749"/>
        <end position="759"/>
    </location>
</feature>
<dbReference type="InterPro" id="IPR004088">
    <property type="entry name" value="KH_dom_type_1"/>
</dbReference>
<comment type="caution">
    <text evidence="5">The sequence shown here is derived from an EMBL/GenBank/DDBJ whole genome shotgun (WGS) entry which is preliminary data.</text>
</comment>
<dbReference type="EMBL" id="JXTB01000068">
    <property type="protein sequence ID" value="PON67881.1"/>
    <property type="molecule type" value="Genomic_DNA"/>
</dbReference>
<evidence type="ECO:0000313" key="5">
    <source>
        <dbReference type="EMBL" id="PON67881.1"/>
    </source>
</evidence>
<dbReference type="Gene3D" id="3.30.1370.10">
    <property type="entry name" value="K Homology domain, type 1"/>
    <property type="match status" value="2"/>
</dbReference>
<feature type="compositionally biased region" description="Basic and acidic residues" evidence="3">
    <location>
        <begin position="138"/>
        <end position="164"/>
    </location>
</feature>
<feature type="compositionally biased region" description="Polar residues" evidence="3">
    <location>
        <begin position="574"/>
        <end position="584"/>
    </location>
</feature>
<feature type="domain" description="K Homology" evidence="4">
    <location>
        <begin position="267"/>
        <end position="341"/>
    </location>
</feature>
<evidence type="ECO:0000256" key="2">
    <source>
        <dbReference type="PROSITE-ProRule" id="PRU00117"/>
    </source>
</evidence>
<dbReference type="SMART" id="SM00322">
    <property type="entry name" value="KH"/>
    <property type="match status" value="2"/>
</dbReference>
<feature type="domain" description="K Homology" evidence="4">
    <location>
        <begin position="171"/>
        <end position="244"/>
    </location>
</feature>
<dbReference type="PROSITE" id="PS50084">
    <property type="entry name" value="KH_TYPE_1"/>
    <property type="match status" value="2"/>
</dbReference>
<feature type="compositionally biased region" description="Acidic residues" evidence="3">
    <location>
        <begin position="36"/>
        <end position="57"/>
    </location>
</feature>
<dbReference type="CDD" id="cd00105">
    <property type="entry name" value="KH-I"/>
    <property type="match status" value="2"/>
</dbReference>
<sequence length="759" mass="80555">MAVEEVAAAGTSPAPLEHKRKLEDLEPQAPGQPEPTSDELPDSNAELDEAGQADGDEAEPKRPRLDDKPDVSASENGHQEEEKVDEPAKEVDDQPISGSGRPEEAQPPSEEATEEESVEKPSADGQQLSSQNVDGAEEPSKEETQEPSSKDHQQQGDDSSKEQQRLNSDNETITRRMEVPNNKVGVLIGKAGDTIRYLQYNSGAKIQITRDVDADPYSTTRPVEIIGTLGNINKAEKLISAVIAEADAGGSPSLVARGLANSQAASATEQIQIQVPNEKVGLIIGRGGETIKGLQTRSGARIQLIPQHLPDGDESKERTVRVTGDKRQIEIAREMIKDVMNQTVRPSSLSSGFNQQGYRPRGPPGPQWGPRGPHMAHPTSYDYQQRGPYQSHNPHYPPSYGGYSQQMGPRSGYSSGWEQRPPPSMQGHGGGYDYYSGQKGHLSDTAPGSAPHSASIPLHAPGPSPNAAMGLPQSQANYNYGQPHGPDYGQPAPYSQSAHPQQSYGHGYDDHAPTQHPYGSSQQVYPHSGAPTGYGQQQQYGKPSYGVPSQGPAPQSYGPPRPSQPGEVPYQGSAPAQSYGQSVPPQQPYPYASSGQTQQAYPSYGSAPAADGYSQPQPASGSGYPQQGGQPVASYGQSGSQQSAAYVQVAPTAGYGQYPTSQQGYSEQSAPNSAGYGYQGHQDPGYGTAAPASAYGAPTTTQAGYATQPAQTQQSYDQTVQQSGAYGVQPSTSVGYGKTLSPQPGYAQYDSSQMYAAPH</sequence>
<evidence type="ECO:0000256" key="1">
    <source>
        <dbReference type="ARBA" id="ARBA00022737"/>
    </source>
</evidence>
<keyword evidence="1" id="KW-0677">Repeat</keyword>
<feature type="compositionally biased region" description="Low complexity" evidence="3">
    <location>
        <begin position="614"/>
        <end position="650"/>
    </location>
</feature>
<feature type="compositionally biased region" description="Polar residues" evidence="3">
    <location>
        <begin position="381"/>
        <end position="393"/>
    </location>
</feature>
<accession>A0A2P5D3N5</accession>
<dbReference type="Proteomes" id="UP000237105">
    <property type="component" value="Unassembled WGS sequence"/>
</dbReference>
<feature type="compositionally biased region" description="Polar residues" evidence="3">
    <location>
        <begin position="124"/>
        <end position="133"/>
    </location>
</feature>
<feature type="compositionally biased region" description="Polar residues" evidence="3">
    <location>
        <begin position="658"/>
        <end position="672"/>
    </location>
</feature>
<feature type="region of interest" description="Disordered" evidence="3">
    <location>
        <begin position="340"/>
        <end position="759"/>
    </location>
</feature>
<dbReference type="SUPFAM" id="SSF54791">
    <property type="entry name" value="Eukaryotic type KH-domain (KH-domain type I)"/>
    <property type="match status" value="2"/>
</dbReference>
<dbReference type="AlphaFoldDB" id="A0A2P5D3N5"/>
<dbReference type="Pfam" id="PF00013">
    <property type="entry name" value="KH_1"/>
    <property type="match status" value="2"/>
</dbReference>
<keyword evidence="5" id="KW-0808">Transferase</keyword>
<organism evidence="5 6">
    <name type="scientific">Parasponia andersonii</name>
    <name type="common">Sponia andersonii</name>
    <dbReference type="NCBI Taxonomy" id="3476"/>
    <lineage>
        <taxon>Eukaryota</taxon>
        <taxon>Viridiplantae</taxon>
        <taxon>Streptophyta</taxon>
        <taxon>Embryophyta</taxon>
        <taxon>Tracheophyta</taxon>
        <taxon>Spermatophyta</taxon>
        <taxon>Magnoliopsida</taxon>
        <taxon>eudicotyledons</taxon>
        <taxon>Gunneridae</taxon>
        <taxon>Pentapetalae</taxon>
        <taxon>rosids</taxon>
        <taxon>fabids</taxon>
        <taxon>Rosales</taxon>
        <taxon>Cannabaceae</taxon>
        <taxon>Parasponia</taxon>
    </lineage>
</organism>
<gene>
    <name evidence="5" type="ORF">PanWU01x14_100490</name>
</gene>
<feature type="compositionally biased region" description="Polar residues" evidence="3">
    <location>
        <begin position="698"/>
        <end position="710"/>
    </location>
</feature>
<reference evidence="6" key="1">
    <citation type="submission" date="2016-06" db="EMBL/GenBank/DDBJ databases">
        <title>Parallel loss of symbiosis genes in relatives of nitrogen-fixing non-legume Parasponia.</title>
        <authorList>
            <person name="Van Velzen R."/>
            <person name="Holmer R."/>
            <person name="Bu F."/>
            <person name="Rutten L."/>
            <person name="Van Zeijl A."/>
            <person name="Liu W."/>
            <person name="Santuari L."/>
            <person name="Cao Q."/>
            <person name="Sharma T."/>
            <person name="Shen D."/>
            <person name="Roswanjaya Y."/>
            <person name="Wardhani T."/>
            <person name="Kalhor M.S."/>
            <person name="Jansen J."/>
            <person name="Van den Hoogen J."/>
            <person name="Gungor B."/>
            <person name="Hartog M."/>
            <person name="Hontelez J."/>
            <person name="Verver J."/>
            <person name="Yang W.-C."/>
            <person name="Schijlen E."/>
            <person name="Repin R."/>
            <person name="Schilthuizen M."/>
            <person name="Schranz E."/>
            <person name="Heidstra R."/>
            <person name="Miyata K."/>
            <person name="Fedorova E."/>
            <person name="Kohlen W."/>
            <person name="Bisseling T."/>
            <person name="Smit S."/>
            <person name="Geurts R."/>
        </authorList>
    </citation>
    <scope>NUCLEOTIDE SEQUENCE [LARGE SCALE GENOMIC DNA]</scope>
    <source>
        <strain evidence="6">cv. WU1-14</strain>
    </source>
</reference>
<feature type="region of interest" description="Disordered" evidence="3">
    <location>
        <begin position="1"/>
        <end position="177"/>
    </location>
</feature>